<feature type="region of interest" description="Disordered" evidence="5">
    <location>
        <begin position="577"/>
        <end position="656"/>
    </location>
</feature>
<dbReference type="InterPro" id="IPR013087">
    <property type="entry name" value="Znf_C2H2_type"/>
</dbReference>
<keyword evidence="3" id="KW-0862">Zinc</keyword>
<feature type="region of interest" description="Disordered" evidence="5">
    <location>
        <begin position="743"/>
        <end position="786"/>
    </location>
</feature>
<feature type="compositionally biased region" description="Polar residues" evidence="5">
    <location>
        <begin position="577"/>
        <end position="606"/>
    </location>
</feature>
<dbReference type="Pfam" id="PF00096">
    <property type="entry name" value="zf-C2H2"/>
    <property type="match status" value="1"/>
</dbReference>
<dbReference type="InterPro" id="IPR004000">
    <property type="entry name" value="Actin"/>
</dbReference>
<dbReference type="EMBL" id="JBAHYK010000254">
    <property type="protein sequence ID" value="KAL0576014.1"/>
    <property type="molecule type" value="Genomic_DNA"/>
</dbReference>
<dbReference type="Proteomes" id="UP001465976">
    <property type="component" value="Unassembled WGS sequence"/>
</dbReference>
<feature type="compositionally biased region" description="Polar residues" evidence="5">
    <location>
        <begin position="616"/>
        <end position="640"/>
    </location>
</feature>
<dbReference type="InterPro" id="IPR043129">
    <property type="entry name" value="ATPase_NBD"/>
</dbReference>
<keyword evidence="1" id="KW-0479">Metal-binding</keyword>
<dbReference type="InterPro" id="IPR036236">
    <property type="entry name" value="Znf_C2H2_sf"/>
</dbReference>
<gene>
    <name evidence="7" type="ORF">V5O48_005959</name>
</gene>
<evidence type="ECO:0000256" key="1">
    <source>
        <dbReference type="ARBA" id="ARBA00022723"/>
    </source>
</evidence>
<evidence type="ECO:0000256" key="2">
    <source>
        <dbReference type="ARBA" id="ARBA00022771"/>
    </source>
</evidence>
<feature type="region of interest" description="Disordered" evidence="5">
    <location>
        <begin position="437"/>
        <end position="487"/>
    </location>
</feature>
<dbReference type="Gene3D" id="3.30.420.40">
    <property type="match status" value="2"/>
</dbReference>
<sequence length="808" mass="89321">MYPGLHDRTQKKMAALTPSNIRVFADAQPERKHSVWIGGMPYGGSILASLSTFWNMWITQLEYGESSLGIVHYRTSTVETRYAWKLLKKRYITLMALKRRTHDCLRLKTSSRAQPPASPPNAMDKAAPYTYSKVFYPLGRGCALFVPEPNEELSPQYQANGIQIGDVGILRASGSFDFIFNVCRPSNDPINQYGVPDGFVQMQWNGSCRRTNNYFRPGEPVLSGGADERALDVGGSVSLPYVLFSVSFITDMTSCFHPSGSPGAGARISVNFSKNRGAGVWPPHGANSVDCQSVAKFREYAEKHSISWYKFMNETLAMNIQNGEIYFITGFDKTDCWENAVFSGTSKEQMCELFVTTGGLAIGEARFGLSNSSSRRFFNTRCSPPGNSTQNQALFIRGFRIAISHKFKGLFGRPSVEAIDTNLSSWRDALGKRDGSIPFGRERSSSSSWSGSPSHGSSEATSDSLSSDMQAVTESSSVTSYESDDTDASAEDDIIPIIYHPSAVINAFLLESENNANVAITHDDDWISLLNTEDVEMPDDSTLVGRIEAQFEITLENEYCKGIASLKPFNEQQTAYNDYLSPSDTRSNPPQSRASSVSYNHQQQQHLLAASPRMSVAQSFEGMSSQPPNWQNEALPTTDSHSPRQARHNRRKQETKFHCPVPGCGRTFARSFNLKGHIRSHNEEKPFVCHWPGCGKGFARQHDCKRHEQLHTNYRPFTCEGCQKPFARMDALDRHLHSEGGAECQRTLEQNRTLPPSPPAGGKKDAPTKSLPMPITKVEGGGAGGESWKMEMEGVGVDGGWGQQAVAL</sequence>
<dbReference type="PROSITE" id="PS50157">
    <property type="entry name" value="ZINC_FINGER_C2H2_2"/>
    <property type="match status" value="3"/>
</dbReference>
<evidence type="ECO:0000256" key="5">
    <source>
        <dbReference type="SAM" id="MobiDB-lite"/>
    </source>
</evidence>
<organism evidence="7 8">
    <name type="scientific">Marasmius crinis-equi</name>
    <dbReference type="NCBI Taxonomy" id="585013"/>
    <lineage>
        <taxon>Eukaryota</taxon>
        <taxon>Fungi</taxon>
        <taxon>Dikarya</taxon>
        <taxon>Basidiomycota</taxon>
        <taxon>Agaricomycotina</taxon>
        <taxon>Agaricomycetes</taxon>
        <taxon>Agaricomycetidae</taxon>
        <taxon>Agaricales</taxon>
        <taxon>Marasmiineae</taxon>
        <taxon>Marasmiaceae</taxon>
        <taxon>Marasmius</taxon>
    </lineage>
</organism>
<feature type="compositionally biased region" description="Low complexity" evidence="5">
    <location>
        <begin position="445"/>
        <end position="481"/>
    </location>
</feature>
<dbReference type="PROSITE" id="PS00028">
    <property type="entry name" value="ZINC_FINGER_C2H2_1"/>
    <property type="match status" value="2"/>
</dbReference>
<dbReference type="SMART" id="SM00355">
    <property type="entry name" value="ZnF_C2H2"/>
    <property type="match status" value="3"/>
</dbReference>
<dbReference type="SUPFAM" id="SSF53067">
    <property type="entry name" value="Actin-like ATPase domain"/>
    <property type="match status" value="1"/>
</dbReference>
<protein>
    <recommendedName>
        <fullName evidence="6">C2H2-type domain-containing protein</fullName>
    </recommendedName>
</protein>
<keyword evidence="8" id="KW-1185">Reference proteome</keyword>
<evidence type="ECO:0000256" key="4">
    <source>
        <dbReference type="PROSITE-ProRule" id="PRU00042"/>
    </source>
</evidence>
<proteinExistence type="predicted"/>
<keyword evidence="2 4" id="KW-0863">Zinc-finger</keyword>
<dbReference type="PANTHER" id="PTHR23235:SF120">
    <property type="entry name" value="KRUPPEL-LIKE FACTOR 15"/>
    <property type="match status" value="1"/>
</dbReference>
<feature type="domain" description="C2H2-type" evidence="6">
    <location>
        <begin position="687"/>
        <end position="716"/>
    </location>
</feature>
<evidence type="ECO:0000259" key="6">
    <source>
        <dbReference type="PROSITE" id="PS50157"/>
    </source>
</evidence>
<dbReference type="Pfam" id="PF00022">
    <property type="entry name" value="Actin"/>
    <property type="match status" value="1"/>
</dbReference>
<name>A0ABR3FKU5_9AGAR</name>
<evidence type="ECO:0000256" key="3">
    <source>
        <dbReference type="ARBA" id="ARBA00022833"/>
    </source>
</evidence>
<feature type="domain" description="C2H2-type" evidence="6">
    <location>
        <begin position="657"/>
        <end position="686"/>
    </location>
</feature>
<feature type="domain" description="C2H2-type" evidence="6">
    <location>
        <begin position="717"/>
        <end position="744"/>
    </location>
</feature>
<evidence type="ECO:0000313" key="8">
    <source>
        <dbReference type="Proteomes" id="UP001465976"/>
    </source>
</evidence>
<reference evidence="7 8" key="1">
    <citation type="submission" date="2024-02" db="EMBL/GenBank/DDBJ databases">
        <title>A draft genome for the cacao thread blight pathogen Marasmius crinis-equi.</title>
        <authorList>
            <person name="Cohen S.P."/>
            <person name="Baruah I.K."/>
            <person name="Amoako-Attah I."/>
            <person name="Bukari Y."/>
            <person name="Meinhardt L.W."/>
            <person name="Bailey B.A."/>
        </authorList>
    </citation>
    <scope>NUCLEOTIDE SEQUENCE [LARGE SCALE GENOMIC DNA]</scope>
    <source>
        <strain evidence="7 8">GH-76</strain>
    </source>
</reference>
<evidence type="ECO:0000313" key="7">
    <source>
        <dbReference type="EMBL" id="KAL0576014.1"/>
    </source>
</evidence>
<dbReference type="PANTHER" id="PTHR23235">
    <property type="entry name" value="KRUEPPEL-LIKE TRANSCRIPTION FACTOR"/>
    <property type="match status" value="1"/>
</dbReference>
<dbReference type="Gene3D" id="3.30.160.60">
    <property type="entry name" value="Classic Zinc Finger"/>
    <property type="match status" value="3"/>
</dbReference>
<accession>A0ABR3FKU5</accession>
<comment type="caution">
    <text evidence="7">The sequence shown here is derived from an EMBL/GenBank/DDBJ whole genome shotgun (WGS) entry which is preliminary data.</text>
</comment>
<dbReference type="SUPFAM" id="SSF57667">
    <property type="entry name" value="beta-beta-alpha zinc fingers"/>
    <property type="match status" value="1"/>
</dbReference>